<reference evidence="1" key="1">
    <citation type="journal article" date="2021" name="Antonie Van Leeuwenhoek">
        <title>Draft genome and description of Waterburya agarophytonicola gen. nov. sp. nov. (Pleurocapsales, Cyanobacteria): a seaweed symbiont.</title>
        <authorList>
            <person name="Bonthond G."/>
            <person name="Shalygin S."/>
            <person name="Bayer T."/>
            <person name="Weinberger F."/>
        </authorList>
    </citation>
    <scope>NUCLEOTIDE SEQUENCE</scope>
    <source>
        <strain evidence="1">KI4</strain>
    </source>
</reference>
<accession>A0A964FGN9</accession>
<dbReference type="InterPro" id="IPR047700">
    <property type="entry name" value="NrtS-like"/>
</dbReference>
<protein>
    <submittedName>
        <fullName evidence="1">Nitrate/nitrite transporter NrtS</fullName>
    </submittedName>
</protein>
<gene>
    <name evidence="1" type="primary">nrtS</name>
    <name evidence="1" type="ORF">I4641_14775</name>
</gene>
<dbReference type="Proteomes" id="UP000729733">
    <property type="component" value="Unassembled WGS sequence"/>
</dbReference>
<sequence>MKFTQALLDPKLAPTAMKVALVVGSVLFTINHGSALAKGEMTRTRWLSGLITYLIPYSVNIHGQFTSSRKSIKN</sequence>
<dbReference type="RefSeq" id="WP_229641309.1">
    <property type="nucleotide sequence ID" value="NZ_JADWDC010000038.1"/>
</dbReference>
<comment type="caution">
    <text evidence="1">The sequence shown here is derived from an EMBL/GenBank/DDBJ whole genome shotgun (WGS) entry which is preliminary data.</text>
</comment>
<dbReference type="AlphaFoldDB" id="A0A964FGN9"/>
<name>A0A964FGN9_9CYAN</name>
<dbReference type="EMBL" id="JADWDC010000038">
    <property type="protein sequence ID" value="MCC0178242.1"/>
    <property type="molecule type" value="Genomic_DNA"/>
</dbReference>
<evidence type="ECO:0000313" key="1">
    <source>
        <dbReference type="EMBL" id="MCC0178242.1"/>
    </source>
</evidence>
<dbReference type="NCBIfam" id="NF038050">
    <property type="entry name" value="NrtS"/>
    <property type="match status" value="1"/>
</dbReference>
<evidence type="ECO:0000313" key="2">
    <source>
        <dbReference type="Proteomes" id="UP000729733"/>
    </source>
</evidence>
<proteinExistence type="predicted"/>
<keyword evidence="2" id="KW-1185">Reference proteome</keyword>
<organism evidence="1 2">
    <name type="scientific">Waterburya agarophytonicola KI4</name>
    <dbReference type="NCBI Taxonomy" id="2874699"/>
    <lineage>
        <taxon>Bacteria</taxon>
        <taxon>Bacillati</taxon>
        <taxon>Cyanobacteriota</taxon>
        <taxon>Cyanophyceae</taxon>
        <taxon>Pleurocapsales</taxon>
        <taxon>Hyellaceae</taxon>
        <taxon>Waterburya</taxon>
        <taxon>Waterburya agarophytonicola</taxon>
    </lineage>
</organism>